<dbReference type="InterPro" id="IPR030659">
    <property type="entry name" value="SecY_CS"/>
</dbReference>
<name>A0A4D6YMD6_9GAMM</name>
<accession>A0A4D6YMD6</accession>
<reference evidence="14 15" key="2">
    <citation type="submission" date="2019-05" db="EMBL/GenBank/DDBJ databases">
        <title>Genome evolution of the obligate endosymbiont Buchnera aphidicola.</title>
        <authorList>
            <person name="Moran N.A."/>
        </authorList>
    </citation>
    <scope>NUCLEOTIDE SEQUENCE [LARGE SCALE GENOMIC DNA]</scope>
    <source>
        <strain evidence="14 15">Tca</strain>
    </source>
</reference>
<feature type="transmembrane region" description="Helical" evidence="10">
    <location>
        <begin position="184"/>
        <end position="205"/>
    </location>
</feature>
<evidence type="ECO:0000256" key="10">
    <source>
        <dbReference type="HAMAP-Rule" id="MF_01465"/>
    </source>
</evidence>
<dbReference type="GO" id="GO:0065002">
    <property type="term" value="P:intracellular protein transmembrane transport"/>
    <property type="evidence" value="ECO:0007669"/>
    <property type="project" value="UniProtKB-UniRule"/>
</dbReference>
<dbReference type="PROSITE" id="PS00755">
    <property type="entry name" value="SECY_1"/>
    <property type="match status" value="1"/>
</dbReference>
<feature type="transmembrane region" description="Helical" evidence="10">
    <location>
        <begin position="217"/>
        <end position="235"/>
    </location>
</feature>
<dbReference type="Proteomes" id="UP000298782">
    <property type="component" value="Chromosome"/>
</dbReference>
<dbReference type="PRINTS" id="PR00303">
    <property type="entry name" value="SECYTRNLCASE"/>
</dbReference>
<keyword evidence="3 10" id="KW-0813">Transport</keyword>
<comment type="function">
    <text evidence="10 11">The central subunit of the protein translocation channel SecYEG. Consists of two halves formed by TMs 1-5 and 6-10. These two domains form a lateral gate at the front which open onto the bilayer between TMs 2 and 7, and are clamped together by SecE at the back. The channel is closed by both a pore ring composed of hydrophobic SecY resides and a short helix (helix 2A) on the extracellular side of the membrane which forms a plug. The plug probably moves laterally to allow the channel to open. The ring and the pore may move independently.</text>
</comment>
<reference evidence="14 15" key="1">
    <citation type="submission" date="2018-12" db="EMBL/GenBank/DDBJ databases">
        <authorList>
            <person name="Chong R.A."/>
        </authorList>
    </citation>
    <scope>NUCLEOTIDE SEQUENCE [LARGE SCALE GENOMIC DNA]</scope>
    <source>
        <strain evidence="14 15">Tca</strain>
    </source>
</reference>
<dbReference type="InterPro" id="IPR002208">
    <property type="entry name" value="SecY/SEC61-alpha"/>
</dbReference>
<evidence type="ECO:0000256" key="12">
    <source>
        <dbReference type="RuleBase" id="RU003484"/>
    </source>
</evidence>
<keyword evidence="8 10" id="KW-0472">Membrane</keyword>
<keyword evidence="7 10" id="KW-0811">Translocation</keyword>
<feature type="transmembrane region" description="Helical" evidence="10">
    <location>
        <begin position="120"/>
        <end position="140"/>
    </location>
</feature>
<dbReference type="OrthoDB" id="9809248at2"/>
<feature type="transmembrane region" description="Helical" evidence="10">
    <location>
        <begin position="313"/>
        <end position="335"/>
    </location>
</feature>
<evidence type="ECO:0000313" key="14">
    <source>
        <dbReference type="EMBL" id="QCI26908.1"/>
    </source>
</evidence>
<keyword evidence="15" id="KW-1185">Reference proteome</keyword>
<evidence type="ECO:0000256" key="6">
    <source>
        <dbReference type="ARBA" id="ARBA00022989"/>
    </source>
</evidence>
<dbReference type="HAMAP" id="MF_01465">
    <property type="entry name" value="SecY"/>
    <property type="match status" value="1"/>
</dbReference>
<dbReference type="InterPro" id="IPR026593">
    <property type="entry name" value="SecY"/>
</dbReference>
<evidence type="ECO:0000256" key="1">
    <source>
        <dbReference type="ARBA" id="ARBA00004141"/>
    </source>
</evidence>
<dbReference type="FunFam" id="1.10.3370.10:FF:000001">
    <property type="entry name" value="Preprotein translocase subunit SecY"/>
    <property type="match status" value="1"/>
</dbReference>
<gene>
    <name evidence="10 14" type="primary">secY</name>
    <name evidence="14" type="ORF">D9V80_01985</name>
</gene>
<feature type="transmembrane region" description="Helical" evidence="10">
    <location>
        <begin position="371"/>
        <end position="389"/>
    </location>
</feature>
<feature type="transmembrane region" description="Helical" evidence="10">
    <location>
        <begin position="21"/>
        <end position="42"/>
    </location>
</feature>
<evidence type="ECO:0000256" key="4">
    <source>
        <dbReference type="ARBA" id="ARBA00022692"/>
    </source>
</evidence>
<dbReference type="NCBIfam" id="TIGR00967">
    <property type="entry name" value="3a0501s007"/>
    <property type="match status" value="1"/>
</dbReference>
<dbReference type="GO" id="GO:0006605">
    <property type="term" value="P:protein targeting"/>
    <property type="evidence" value="ECO:0007669"/>
    <property type="project" value="UniProtKB-UniRule"/>
</dbReference>
<evidence type="ECO:0000256" key="8">
    <source>
        <dbReference type="ARBA" id="ARBA00023136"/>
    </source>
</evidence>
<evidence type="ECO:0000256" key="3">
    <source>
        <dbReference type="ARBA" id="ARBA00022448"/>
    </source>
</evidence>
<dbReference type="RefSeq" id="WP_158353717.1">
    <property type="nucleotide sequence ID" value="NZ_CP034852.1"/>
</dbReference>
<dbReference type="PIRSF" id="PIRSF004557">
    <property type="entry name" value="SecY"/>
    <property type="match status" value="1"/>
</dbReference>
<dbReference type="GO" id="GO:0005886">
    <property type="term" value="C:plasma membrane"/>
    <property type="evidence" value="ECO:0007669"/>
    <property type="project" value="UniProtKB-SubCell"/>
</dbReference>
<dbReference type="EMBL" id="CP034852">
    <property type="protein sequence ID" value="QCI26908.1"/>
    <property type="molecule type" value="Genomic_DNA"/>
</dbReference>
<keyword evidence="5 10" id="KW-0653">Protein transport</keyword>
<dbReference type="GO" id="GO:0043952">
    <property type="term" value="P:protein transport by the Sec complex"/>
    <property type="evidence" value="ECO:0007669"/>
    <property type="project" value="UniProtKB-UniRule"/>
</dbReference>
<dbReference type="PROSITE" id="PS00756">
    <property type="entry name" value="SECY_2"/>
    <property type="match status" value="1"/>
</dbReference>
<evidence type="ECO:0000256" key="2">
    <source>
        <dbReference type="ARBA" id="ARBA00005751"/>
    </source>
</evidence>
<comment type="similarity">
    <text evidence="2 10 13">Belongs to the SecY/SEC61-alpha family.</text>
</comment>
<keyword evidence="10" id="KW-1003">Cell membrane</keyword>
<organism evidence="14 15">
    <name type="scientific">Buchnera aphidicola</name>
    <name type="common">Thelaxes californica</name>
    <dbReference type="NCBI Taxonomy" id="1315998"/>
    <lineage>
        <taxon>Bacteria</taxon>
        <taxon>Pseudomonadati</taxon>
        <taxon>Pseudomonadota</taxon>
        <taxon>Gammaproteobacteria</taxon>
        <taxon>Enterobacterales</taxon>
        <taxon>Erwiniaceae</taxon>
        <taxon>Buchnera</taxon>
    </lineage>
</organism>
<protein>
    <recommendedName>
        <fullName evidence="9 10">Protein translocase subunit SecY</fullName>
    </recommendedName>
</protein>
<comment type="subcellular location">
    <subcellularLocation>
        <location evidence="10">Cell membrane</location>
        <topology evidence="10">Multi-pass membrane protein</topology>
    </subcellularLocation>
    <subcellularLocation>
        <location evidence="1 12">Membrane</location>
        <topology evidence="1 12">Multi-pass membrane protein</topology>
    </subcellularLocation>
</comment>
<feature type="transmembrane region" description="Helical" evidence="10">
    <location>
        <begin position="75"/>
        <end position="100"/>
    </location>
</feature>
<evidence type="ECO:0000256" key="13">
    <source>
        <dbReference type="RuleBase" id="RU004349"/>
    </source>
</evidence>
<evidence type="ECO:0000313" key="15">
    <source>
        <dbReference type="Proteomes" id="UP000298782"/>
    </source>
</evidence>
<evidence type="ECO:0000256" key="7">
    <source>
        <dbReference type="ARBA" id="ARBA00023010"/>
    </source>
</evidence>
<feature type="transmembrane region" description="Helical" evidence="10">
    <location>
        <begin position="272"/>
        <end position="293"/>
    </location>
</feature>
<keyword evidence="4 10" id="KW-0812">Transmembrane</keyword>
<feature type="transmembrane region" description="Helical" evidence="10">
    <location>
        <begin position="152"/>
        <end position="172"/>
    </location>
</feature>
<comment type="subunit">
    <text evidence="10">Component of the Sec protein translocase complex. Heterotrimer consisting of SecY, SecE and SecG subunits. The heterotrimers can form oligomers, although 1 heterotrimer is thought to be able to translocate proteins. Interacts with the ribosome. Interacts with SecDF, and other proteins may be involved. Interacts with SecA.</text>
</comment>
<evidence type="ECO:0000256" key="5">
    <source>
        <dbReference type="ARBA" id="ARBA00022927"/>
    </source>
</evidence>
<dbReference type="Gene3D" id="1.10.3370.10">
    <property type="entry name" value="SecY subunit domain"/>
    <property type="match status" value="1"/>
</dbReference>
<dbReference type="InterPro" id="IPR023201">
    <property type="entry name" value="SecY_dom_sf"/>
</dbReference>
<dbReference type="PANTHER" id="PTHR10906">
    <property type="entry name" value="SECY/SEC61-ALPHA FAMILY MEMBER"/>
    <property type="match status" value="1"/>
</dbReference>
<dbReference type="Pfam" id="PF00344">
    <property type="entry name" value="SecY"/>
    <property type="match status" value="1"/>
</dbReference>
<sequence>MKKKINIKNNKSKFSELINRIFFVIGALIIFRIGSFIPIPGINTAILSQLLKSKTGTIIEIFNVFSGGALSRASIFALGIMPYISASIIVQLLTFIYPYFSDLKKMGSIGNNKINQYIRYITLLLSLLQSIGLSFGLPNIPGIQGLIIKVDFNFYFTSILSLTAGTMFLMWLGEMITEKGIGNGTSLIIFSGIVSGLPNAVMNTINTIKIGVLDNFFLFLICISIVSIIYLVVFIEKSQRKILVQYPRRHQGRKLYAAQETYLPMKINISGVMPAIFTSSIMLFPSTFISFFNGIKNWKYLVIVSQFFFPGNALYTFVYVFSIVFFCFFYTDLLFNPMETANNLKKSGAFIPGIRPGVKTAEKINMITSKLTCIGSMYITFICLLPEMLRIILKVPFYFGGTSLLIVVVVIIEFISQVQTLIMSTQYASIMKKSNLYFGKNI</sequence>
<keyword evidence="6 10" id="KW-1133">Transmembrane helix</keyword>
<evidence type="ECO:0000256" key="9">
    <source>
        <dbReference type="ARBA" id="ARBA00039733"/>
    </source>
</evidence>
<proteinExistence type="inferred from homology"/>
<dbReference type="SUPFAM" id="SSF103491">
    <property type="entry name" value="Preprotein translocase SecY subunit"/>
    <property type="match status" value="1"/>
</dbReference>
<dbReference type="AlphaFoldDB" id="A0A4D6YMD6"/>
<evidence type="ECO:0000256" key="11">
    <source>
        <dbReference type="RuleBase" id="RU000537"/>
    </source>
</evidence>
<feature type="transmembrane region" description="Helical" evidence="10">
    <location>
        <begin position="395"/>
        <end position="415"/>
    </location>
</feature>